<feature type="transmembrane region" description="Helical" evidence="7">
    <location>
        <begin position="872"/>
        <end position="891"/>
    </location>
</feature>
<dbReference type="Gene3D" id="3.30.70.1320">
    <property type="entry name" value="Multidrug efflux transporter AcrB pore domain like"/>
    <property type="match status" value="1"/>
</dbReference>
<feature type="transmembrane region" description="Helical" evidence="7">
    <location>
        <begin position="389"/>
        <end position="410"/>
    </location>
</feature>
<feature type="transmembrane region" description="Helical" evidence="7">
    <location>
        <begin position="929"/>
        <end position="949"/>
    </location>
</feature>
<evidence type="ECO:0000313" key="8">
    <source>
        <dbReference type="EMBL" id="VAX31787.1"/>
    </source>
</evidence>
<feature type="transmembrane region" description="Helical" evidence="7">
    <location>
        <begin position="473"/>
        <end position="496"/>
    </location>
</feature>
<organism evidence="8">
    <name type="scientific">hydrothermal vent metagenome</name>
    <dbReference type="NCBI Taxonomy" id="652676"/>
    <lineage>
        <taxon>unclassified sequences</taxon>
        <taxon>metagenomes</taxon>
        <taxon>ecological metagenomes</taxon>
    </lineage>
</organism>
<name>A0A3B1DT30_9ZZZZ</name>
<proteinExistence type="predicted"/>
<feature type="transmembrane region" description="Helical" evidence="7">
    <location>
        <begin position="363"/>
        <end position="383"/>
    </location>
</feature>
<dbReference type="EMBL" id="UOGF01000078">
    <property type="protein sequence ID" value="VAX31787.1"/>
    <property type="molecule type" value="Genomic_DNA"/>
</dbReference>
<dbReference type="NCBIfam" id="TIGR00914">
    <property type="entry name" value="2A0601"/>
    <property type="match status" value="1"/>
</dbReference>
<evidence type="ECO:0000256" key="2">
    <source>
        <dbReference type="ARBA" id="ARBA00022448"/>
    </source>
</evidence>
<feature type="transmembrane region" description="Helical" evidence="7">
    <location>
        <begin position="898"/>
        <end position="917"/>
    </location>
</feature>
<keyword evidence="4 7" id="KW-0812">Transmembrane</keyword>
<dbReference type="InterPro" id="IPR004763">
    <property type="entry name" value="CusA-like"/>
</dbReference>
<dbReference type="PRINTS" id="PR00702">
    <property type="entry name" value="ACRIFLAVINRP"/>
</dbReference>
<gene>
    <name evidence="8" type="ORF">MNBD_NITROSPIRAE01-1019</name>
</gene>
<dbReference type="Gene3D" id="1.20.1640.10">
    <property type="entry name" value="Multidrug efflux transporter AcrB transmembrane domain"/>
    <property type="match status" value="2"/>
</dbReference>
<reference evidence="8" key="1">
    <citation type="submission" date="2018-06" db="EMBL/GenBank/DDBJ databases">
        <authorList>
            <person name="Zhirakovskaya E."/>
        </authorList>
    </citation>
    <scope>NUCLEOTIDE SEQUENCE</scope>
</reference>
<dbReference type="PANTHER" id="PTHR32063">
    <property type="match status" value="1"/>
</dbReference>
<keyword evidence="3" id="KW-1003">Cell membrane</keyword>
<comment type="subcellular location">
    <subcellularLocation>
        <location evidence="1">Cell membrane</location>
        <topology evidence="1">Multi-pass membrane protein</topology>
    </subcellularLocation>
</comment>
<protein>
    <submittedName>
        <fullName evidence="8">Cobalt-zinc-cadmium resistance protein CzcA Cation efflux system protein CusA</fullName>
    </submittedName>
</protein>
<dbReference type="InterPro" id="IPR027463">
    <property type="entry name" value="AcrB_DN_DC_subdom"/>
</dbReference>
<evidence type="ECO:0000256" key="1">
    <source>
        <dbReference type="ARBA" id="ARBA00004651"/>
    </source>
</evidence>
<dbReference type="GO" id="GO:0008324">
    <property type="term" value="F:monoatomic cation transmembrane transporter activity"/>
    <property type="evidence" value="ECO:0007669"/>
    <property type="project" value="InterPro"/>
</dbReference>
<dbReference type="GO" id="GO:0042910">
    <property type="term" value="F:xenobiotic transmembrane transporter activity"/>
    <property type="evidence" value="ECO:0007669"/>
    <property type="project" value="TreeGrafter"/>
</dbReference>
<dbReference type="SUPFAM" id="SSF82693">
    <property type="entry name" value="Multidrug efflux transporter AcrB pore domain, PN1, PN2, PC1 and PC2 subdomains"/>
    <property type="match status" value="3"/>
</dbReference>
<feature type="transmembrane region" description="Helical" evidence="7">
    <location>
        <begin position="340"/>
        <end position="356"/>
    </location>
</feature>
<dbReference type="GO" id="GO:0005886">
    <property type="term" value="C:plasma membrane"/>
    <property type="evidence" value="ECO:0007669"/>
    <property type="project" value="UniProtKB-SubCell"/>
</dbReference>
<dbReference type="SUPFAM" id="SSF82714">
    <property type="entry name" value="Multidrug efflux transporter AcrB TolC docking domain, DN and DC subdomains"/>
    <property type="match status" value="2"/>
</dbReference>
<evidence type="ECO:0000256" key="6">
    <source>
        <dbReference type="ARBA" id="ARBA00023136"/>
    </source>
</evidence>
<dbReference type="Gene3D" id="3.30.70.1440">
    <property type="entry name" value="Multidrug efflux transporter AcrB pore domain"/>
    <property type="match status" value="1"/>
</dbReference>
<dbReference type="PANTHER" id="PTHR32063:SF24">
    <property type="entry name" value="CATION EFFLUX SYSTEM (ACRB_ACRD_ACRF FAMILY)"/>
    <property type="match status" value="1"/>
</dbReference>
<sequence>MQSLIDFSLKNRLMVIVLACLILAAGYASYRQLPVDAFPDVTPALVQVFTETEGLAPEEIERYVTYPVEVAMNGLPDLKQIRSVSNFGLSVVNIYFEDGTDIYFARQLVNERLQLARDAIPEGFGEPSMGPISTGLGQILFFFVEDETKERGPEEMRKIQDWIIQFNLQSVPGITEVLSLGGEVKQFQVLIRPPDLLRYKLSLSEVVDAVKKNNANVGAQYIVKGAEQFIVRSIGLAKSIVDLEDIIVKSVDGTPIFLRQIADIEIGGEVRQGLATMDGEGETVVGMVLKLIGTNTSTVIRDAKIRMAEINKILPPGIKMVPYYDQATLVAKCIKTVTDALFEGIILVILVLLVFMGAVRPAIVVAVTIPFSIFFAFILMNLYDLSANLMSLGGLVIAIGMMVDGTIVVVENVDRLLRESDPEEPRIHVVARACKEVARPIFFAIAIIVIVFLPLLTLQGVEGKTFKPLAYTVAFAMVGSLIYALILAPVAAQLLMRRPKGLASGKSGEAPEGFVTRGLLFVYRPLVTFFVQNRWVAILVFFVVLATGAVIFPRLGTEFVPRLNEGDLLVRATMAPSISLDEAAKTITRFERRLKEQFPEVIRVVTRVGRGEVGAHADPVNNAEAFVGLKPQEEWTTAKTPEELYTKMSEAFESFPGVRFNFTQPIAAAVDELLTGTKAELAIKIFGEEMEVLQEKAAEIEKVIKGIRGAADVQKDQLTGTPQLRIIIDREAIARYGINVDDVQQTIRTAVGGEKAGQIFEGIPRFDIVVRYVKKDRDRVEAIRQILIPSPQGPMVPLMDLALIEEIVGPRQITRENNHRFVTVQTNVRGRDMGSFVAEAQAAIDAQVKLPPGYLVSWGGQFELQQEANRRLTLVVPVTVLIVFLMLFSSFNSLKSALLIMIIIPLALIGGGVSLWLTGQNLSVPSSIGFIALFGIALEDAMVLVTYLNQLSKDGVEADKASIKGGCLRLRPILITTVTTALGLIPLLFSSGTGSEVQRPLATVVVGGLVTSTVITLLLIPAFYQWFAIKPERAVKVQTTLPLNPEGAIT</sequence>
<evidence type="ECO:0000256" key="5">
    <source>
        <dbReference type="ARBA" id="ARBA00022989"/>
    </source>
</evidence>
<keyword evidence="6 7" id="KW-0472">Membrane</keyword>
<feature type="transmembrane region" description="Helical" evidence="7">
    <location>
        <begin position="535"/>
        <end position="555"/>
    </location>
</feature>
<feature type="transmembrane region" description="Helical" evidence="7">
    <location>
        <begin position="1001"/>
        <end position="1024"/>
    </location>
</feature>
<dbReference type="Gene3D" id="3.30.70.1430">
    <property type="entry name" value="Multidrug efflux transporter AcrB pore domain"/>
    <property type="match status" value="2"/>
</dbReference>
<dbReference type="SUPFAM" id="SSF82866">
    <property type="entry name" value="Multidrug efflux transporter AcrB transmembrane domain"/>
    <property type="match status" value="2"/>
</dbReference>
<dbReference type="Gene3D" id="3.30.2090.10">
    <property type="entry name" value="Multidrug efflux transporter AcrB TolC docking domain, DN and DC subdomains"/>
    <property type="match status" value="2"/>
</dbReference>
<feature type="transmembrane region" description="Helical" evidence="7">
    <location>
        <begin position="970"/>
        <end position="989"/>
    </location>
</feature>
<feature type="transmembrane region" description="Helical" evidence="7">
    <location>
        <begin position="441"/>
        <end position="461"/>
    </location>
</feature>
<accession>A0A3B1DT30</accession>
<keyword evidence="5 7" id="KW-1133">Transmembrane helix</keyword>
<evidence type="ECO:0000256" key="7">
    <source>
        <dbReference type="SAM" id="Phobius"/>
    </source>
</evidence>
<dbReference type="Pfam" id="PF00873">
    <property type="entry name" value="ACR_tran"/>
    <property type="match status" value="1"/>
</dbReference>
<evidence type="ECO:0000256" key="3">
    <source>
        <dbReference type="ARBA" id="ARBA00022475"/>
    </source>
</evidence>
<dbReference type="InterPro" id="IPR001036">
    <property type="entry name" value="Acrflvin-R"/>
</dbReference>
<dbReference type="AlphaFoldDB" id="A0A3B1DT30"/>
<evidence type="ECO:0000256" key="4">
    <source>
        <dbReference type="ARBA" id="ARBA00022692"/>
    </source>
</evidence>
<keyword evidence="2" id="KW-0813">Transport</keyword>